<feature type="signal peptide" evidence="2">
    <location>
        <begin position="1"/>
        <end position="22"/>
    </location>
</feature>
<evidence type="ECO:0000256" key="2">
    <source>
        <dbReference type="SAM" id="SignalP"/>
    </source>
</evidence>
<dbReference type="Proteomes" id="UP001248134">
    <property type="component" value="Unassembled WGS sequence"/>
</dbReference>
<evidence type="ECO:0000313" key="7">
    <source>
        <dbReference type="Proteomes" id="UP000221918"/>
    </source>
</evidence>
<dbReference type="InterPro" id="IPR029051">
    <property type="entry name" value="DUF4352"/>
</dbReference>
<feature type="chain" id="PRO_5044380436" evidence="2">
    <location>
        <begin position="23"/>
        <end position="351"/>
    </location>
</feature>
<dbReference type="Pfam" id="PF11611">
    <property type="entry name" value="DUF4352"/>
    <property type="match status" value="1"/>
</dbReference>
<dbReference type="PROSITE" id="PS51257">
    <property type="entry name" value="PROKAR_LIPOPROTEIN"/>
    <property type="match status" value="1"/>
</dbReference>
<gene>
    <name evidence="6" type="ORF">COF81_06510</name>
    <name evidence="5" type="ORF">FOS08_29455</name>
</gene>
<feature type="domain" description="DUF5105" evidence="4">
    <location>
        <begin position="167"/>
        <end position="350"/>
    </location>
</feature>
<comment type="caution">
    <text evidence="6">The sequence shown here is derived from an EMBL/GenBank/DDBJ whole genome shotgun (WGS) entry which is preliminary data.</text>
</comment>
<dbReference type="Pfam" id="PF17118">
    <property type="entry name" value="DUF5105"/>
    <property type="match status" value="1"/>
</dbReference>
<name>A0A2A8B0E3_9BACI</name>
<dbReference type="EMBL" id="VLYX01000107">
    <property type="protein sequence ID" value="MDR4329770.1"/>
    <property type="molecule type" value="Genomic_DNA"/>
</dbReference>
<evidence type="ECO:0000256" key="1">
    <source>
        <dbReference type="ARBA" id="ARBA00022729"/>
    </source>
</evidence>
<accession>C3AU51</accession>
<evidence type="ECO:0000313" key="5">
    <source>
        <dbReference type="EMBL" id="MDR4329770.1"/>
    </source>
</evidence>
<dbReference type="Proteomes" id="UP000221918">
    <property type="component" value="Unassembled WGS sequence"/>
</dbReference>
<keyword evidence="1 2" id="KW-0732">Signal</keyword>
<dbReference type="InterPro" id="IPR031343">
    <property type="entry name" value="DUF5105"/>
</dbReference>
<dbReference type="EMBL" id="NUTL01000027">
    <property type="protein sequence ID" value="PHF02623.1"/>
    <property type="molecule type" value="Genomic_DNA"/>
</dbReference>
<evidence type="ECO:0000259" key="4">
    <source>
        <dbReference type="Pfam" id="PF17118"/>
    </source>
</evidence>
<dbReference type="GeneID" id="34214402"/>
<dbReference type="RefSeq" id="WP_003202754.1">
    <property type="nucleotide sequence ID" value="NZ_CM000743.1"/>
</dbReference>
<evidence type="ECO:0000313" key="6">
    <source>
        <dbReference type="EMBL" id="PHF02623.1"/>
    </source>
</evidence>
<protein>
    <submittedName>
        <fullName evidence="5">DUF4352 domain-containing protein</fullName>
    </submittedName>
    <submittedName>
        <fullName evidence="6">DUF5105 domain-containing protein</fullName>
    </submittedName>
</protein>
<reference evidence="6 7" key="1">
    <citation type="submission" date="2017-09" db="EMBL/GenBank/DDBJ databases">
        <title>Large-scale bioinformatics analysis of Bacillus genomes uncovers conserved roles of natural products in bacterial physiology.</title>
        <authorList>
            <consortium name="Agbiome Team Llc"/>
            <person name="Bleich R.M."/>
            <person name="Grubbs K.J."/>
            <person name="Santa Maria K.C."/>
            <person name="Allen S.E."/>
            <person name="Farag S."/>
            <person name="Shank E.A."/>
            <person name="Bowers A."/>
        </authorList>
    </citation>
    <scope>NUCLEOTIDE SEQUENCE [LARGE SCALE GENOMIC DNA]</scope>
    <source>
        <strain evidence="6 7">AFS037265</strain>
    </source>
</reference>
<dbReference type="Gene3D" id="2.60.40.1240">
    <property type="match status" value="1"/>
</dbReference>
<dbReference type="KEGG" id="bmyc:DJ92_3591"/>
<feature type="domain" description="DUF4352" evidence="3">
    <location>
        <begin position="38"/>
        <end position="148"/>
    </location>
</feature>
<sequence>MKIKQFMSVCFAAILTVGFVSGCDSSKSSTEVKENKVYGVGDTGKTQNIELKLESAEFVLPGQFAKQTNDRVLKVKVSLKNKGDKVIKMLPQDFSLYQKDEKTNLYYTSDPNELKGGDVDNGKKVSGTIYYNVKDSSSYELVYKKYIMDPKKEKEEKISFKIQGKELAEKAKELQRPAEALTAYLNAAFYDKDSNKINDLSGEDGTAFVKEVESSFKRTNERMFNNQIDEQGMLNYYKTLKTAFQKNVKFETKVVSLDGDRAQVELKAKPIMLNELKSRFQSEAMTIANQNPNITKEELTKKLFDYAVQLIPEARPGDTEETVKITMLKHGKNQWRLDTASADQIMKVFIK</sequence>
<accession>A0A2A8B0E3</accession>
<dbReference type="AlphaFoldDB" id="A0A2A8B0E3"/>
<evidence type="ECO:0000259" key="3">
    <source>
        <dbReference type="Pfam" id="PF11611"/>
    </source>
</evidence>
<proteinExistence type="predicted"/>
<reference evidence="5" key="2">
    <citation type="submission" date="2019-07" db="EMBL/GenBank/DDBJ databases">
        <title>Phylogenomic Reclassification of ATCC Bacillus Strains and Various Taxa within the Genus Bacillus.</title>
        <authorList>
            <person name="Riojas M.A."/>
            <person name="Frank A.M."/>
            <person name="Fenn S.L."/>
            <person name="King S.P."/>
            <person name="Brower S.M."/>
            <person name="Hazbon M.H."/>
        </authorList>
    </citation>
    <scope>NUCLEOTIDE SEQUENCE</scope>
    <source>
        <strain evidence="5">NR-12239</strain>
    </source>
</reference>
<organism evidence="6 7">
    <name type="scientific">Bacillus pseudomycoides</name>
    <dbReference type="NCBI Taxonomy" id="64104"/>
    <lineage>
        <taxon>Bacteria</taxon>
        <taxon>Bacillati</taxon>
        <taxon>Bacillota</taxon>
        <taxon>Bacilli</taxon>
        <taxon>Bacillales</taxon>
        <taxon>Bacillaceae</taxon>
        <taxon>Bacillus</taxon>
        <taxon>Bacillus cereus group</taxon>
    </lineage>
</organism>
<dbReference type="InterPro" id="IPR029050">
    <property type="entry name" value="Immunoprotect_excell_Ig-like"/>
</dbReference>